<dbReference type="AlphaFoldDB" id="F5YKL8"/>
<dbReference type="HOGENOM" id="CLU_749924_0_0_12"/>
<evidence type="ECO:0000313" key="1">
    <source>
        <dbReference type="EMBL" id="AEF86366.1"/>
    </source>
</evidence>
<accession>F5YKL8</accession>
<evidence type="ECO:0000313" key="2">
    <source>
        <dbReference type="Proteomes" id="UP000009223"/>
    </source>
</evidence>
<dbReference type="STRING" id="545694.TREPR_0626"/>
<protein>
    <submittedName>
        <fullName evidence="1">Uncharacterized protein</fullName>
    </submittedName>
</protein>
<dbReference type="Proteomes" id="UP000009223">
    <property type="component" value="Chromosome"/>
</dbReference>
<gene>
    <name evidence="1" type="ordered locus">TREPR_0626</name>
</gene>
<reference evidence="2" key="1">
    <citation type="submission" date="2009-12" db="EMBL/GenBank/DDBJ databases">
        <title>Complete sequence of Treponema primitia strain ZAS-2.</title>
        <authorList>
            <person name="Tetu S.G."/>
            <person name="Matson E."/>
            <person name="Ren Q."/>
            <person name="Seshadri R."/>
            <person name="Elbourne L."/>
            <person name="Hassan K.A."/>
            <person name="Durkin A."/>
            <person name="Radune D."/>
            <person name="Mohamoud Y."/>
            <person name="Shay R."/>
            <person name="Jin S."/>
            <person name="Zhang X."/>
            <person name="Lucey K."/>
            <person name="Ballor N.R."/>
            <person name="Ottesen E."/>
            <person name="Rosenthal R."/>
            <person name="Allen A."/>
            <person name="Leadbetter J.R."/>
            <person name="Paulsen I.T."/>
        </authorList>
    </citation>
    <scope>NUCLEOTIDE SEQUENCE [LARGE SCALE GENOMIC DNA]</scope>
    <source>
        <strain evidence="2">ATCC BAA-887 / DSM 12427 / ZAS-2</strain>
    </source>
</reference>
<dbReference type="EMBL" id="CP001843">
    <property type="protein sequence ID" value="AEF86366.1"/>
    <property type="molecule type" value="Genomic_DNA"/>
</dbReference>
<proteinExistence type="predicted"/>
<organism evidence="1 2">
    <name type="scientific">Treponema primitia (strain ATCC BAA-887 / DSM 12427 / ZAS-2)</name>
    <dbReference type="NCBI Taxonomy" id="545694"/>
    <lineage>
        <taxon>Bacteria</taxon>
        <taxon>Pseudomonadati</taxon>
        <taxon>Spirochaetota</taxon>
        <taxon>Spirochaetia</taxon>
        <taxon>Spirochaetales</taxon>
        <taxon>Treponemataceae</taxon>
        <taxon>Treponema</taxon>
    </lineage>
</organism>
<reference evidence="1 2" key="2">
    <citation type="journal article" date="2011" name="ISME J.">
        <title>RNA-seq reveals cooperative metabolic interactions between two termite-gut spirochete species in co-culture.</title>
        <authorList>
            <person name="Rosenthal A.Z."/>
            <person name="Matson E.G."/>
            <person name="Eldar A."/>
            <person name="Leadbetter J.R."/>
        </authorList>
    </citation>
    <scope>NUCLEOTIDE SEQUENCE [LARGE SCALE GENOMIC DNA]</scope>
    <source>
        <strain evidence="2">ATCC BAA-887 / DSM 12427 / ZAS-2</strain>
    </source>
</reference>
<dbReference type="RefSeq" id="WP_015709400.1">
    <property type="nucleotide sequence ID" value="NC_015578.1"/>
</dbReference>
<keyword evidence="2" id="KW-1185">Reference proteome</keyword>
<dbReference type="KEGG" id="tpi:TREPR_0626"/>
<dbReference type="OrthoDB" id="1078528at2"/>
<sequence length="369" mass="44071">MSEIYDRDFFNNLLNQTYEEKSLYFRDMCSVTDLEDMACKYHKLLHPYYNKGETGLLEKILLERRIKLDRHFSWTEKNKRHFLELNDKIISGFKKAYDEAAILYDKLTKKLNSNDSFLDDFNIRIKLSPFILEIDNKTGELTERGEGIYWVLYSSLPEYLWTDDIIDGRFGPEYLRFLKDDTNWNGEYFSGQFDEYYIGYGIHQLLDCHIFSWFDILRINEIWVEVKTDHQHFIENIGKGDYWDNGLQTEDENIAENIRMEYMSRLSKEESGLPVELLVDDIGAWENIGKYKRLKFKSNTDDKIDRTKMVSMSIEEHPRILVKDIEINLSDDELKQIKAFISGNEQYLNQLANQEISFIEFVKILQRKR</sequence>
<name>F5YKL8_TREPZ</name>